<dbReference type="Proteomes" id="UP000564629">
    <property type="component" value="Unassembled WGS sequence"/>
</dbReference>
<evidence type="ECO:0000313" key="4">
    <source>
        <dbReference type="Proteomes" id="UP000564629"/>
    </source>
</evidence>
<organism evidence="1 3">
    <name type="scientific">Cellulomonas hominis</name>
    <dbReference type="NCBI Taxonomy" id="156981"/>
    <lineage>
        <taxon>Bacteria</taxon>
        <taxon>Bacillati</taxon>
        <taxon>Actinomycetota</taxon>
        <taxon>Actinomycetes</taxon>
        <taxon>Micrococcales</taxon>
        <taxon>Cellulomonadaceae</taxon>
        <taxon>Cellulomonas</taxon>
    </lineage>
</organism>
<gene>
    <name evidence="1" type="ORF">CHO01_21040</name>
    <name evidence="2" type="ORF">HNR08_001629</name>
</gene>
<dbReference type="EMBL" id="BJVQ01000027">
    <property type="protein sequence ID" value="GEL46988.1"/>
    <property type="molecule type" value="Genomic_DNA"/>
</dbReference>
<dbReference type="Proteomes" id="UP000321723">
    <property type="component" value="Unassembled WGS sequence"/>
</dbReference>
<name>A0A511FGK7_9CELL</name>
<evidence type="ECO:0000313" key="1">
    <source>
        <dbReference type="EMBL" id="GEL46988.1"/>
    </source>
</evidence>
<reference evidence="2 4" key="2">
    <citation type="submission" date="2020-08" db="EMBL/GenBank/DDBJ databases">
        <title>Sequencing the genomes of 1000 actinobacteria strains.</title>
        <authorList>
            <person name="Klenk H.-P."/>
        </authorList>
    </citation>
    <scope>NUCLEOTIDE SEQUENCE [LARGE SCALE GENOMIC DNA]</scope>
    <source>
        <strain evidence="2 4">DSM 9581</strain>
    </source>
</reference>
<accession>A0A511FGK7</accession>
<dbReference type="RefSeq" id="WP_146837681.1">
    <property type="nucleotide sequence ID" value="NZ_BJVQ01000027.1"/>
</dbReference>
<dbReference type="EMBL" id="JACHDN010000001">
    <property type="protein sequence ID" value="MBB5472893.1"/>
    <property type="molecule type" value="Genomic_DNA"/>
</dbReference>
<proteinExistence type="predicted"/>
<evidence type="ECO:0000313" key="3">
    <source>
        <dbReference type="Proteomes" id="UP000321723"/>
    </source>
</evidence>
<keyword evidence="3" id="KW-1185">Reference proteome</keyword>
<protein>
    <submittedName>
        <fullName evidence="1">Uncharacterized protein</fullName>
    </submittedName>
</protein>
<sequence>MSGAHLAELVLSDGTGVWAIRSLSRTVYFLDLDSMLLLRQPGPTSAVGPGDGRWVPLVSVKSLFHGDLGVIRVGDRHHYVYDWDPDGADYGFWIQRLVTSIDYVEAEQLAGLPAFPQDDPL</sequence>
<dbReference type="AlphaFoldDB" id="A0A511FGK7"/>
<dbReference type="OrthoDB" id="4825967at2"/>
<comment type="caution">
    <text evidence="1">The sequence shown here is derived from an EMBL/GenBank/DDBJ whole genome shotgun (WGS) entry which is preliminary data.</text>
</comment>
<reference evidence="1 3" key="1">
    <citation type="submission" date="2019-07" db="EMBL/GenBank/DDBJ databases">
        <title>Whole genome shotgun sequence of Cellulomonas hominis NBRC 16055.</title>
        <authorList>
            <person name="Hosoyama A."/>
            <person name="Uohara A."/>
            <person name="Ohji S."/>
            <person name="Ichikawa N."/>
        </authorList>
    </citation>
    <scope>NUCLEOTIDE SEQUENCE [LARGE SCALE GENOMIC DNA]</scope>
    <source>
        <strain evidence="1 3">NBRC 16055</strain>
    </source>
</reference>
<evidence type="ECO:0000313" key="2">
    <source>
        <dbReference type="EMBL" id="MBB5472893.1"/>
    </source>
</evidence>